<name>A0ABX5X8J6_9GAMM</name>
<feature type="transmembrane region" description="Helical" evidence="6">
    <location>
        <begin position="243"/>
        <end position="261"/>
    </location>
</feature>
<feature type="transmembrane region" description="Helical" evidence="6">
    <location>
        <begin position="63"/>
        <end position="81"/>
    </location>
</feature>
<evidence type="ECO:0000313" key="9">
    <source>
        <dbReference type="Proteomes" id="UP000315947"/>
    </source>
</evidence>
<dbReference type="EMBL" id="CP041614">
    <property type="protein sequence ID" value="QDO86707.1"/>
    <property type="molecule type" value="Genomic_DNA"/>
</dbReference>
<feature type="transmembrane region" description="Helical" evidence="6">
    <location>
        <begin position="267"/>
        <end position="284"/>
    </location>
</feature>
<feature type="transmembrane region" description="Helical" evidence="6">
    <location>
        <begin position="117"/>
        <end position="135"/>
    </location>
</feature>
<evidence type="ECO:0000256" key="2">
    <source>
        <dbReference type="ARBA" id="ARBA00007362"/>
    </source>
</evidence>
<feature type="transmembrane region" description="Helical" evidence="6">
    <location>
        <begin position="215"/>
        <end position="234"/>
    </location>
</feature>
<evidence type="ECO:0000256" key="6">
    <source>
        <dbReference type="SAM" id="Phobius"/>
    </source>
</evidence>
<dbReference type="PANTHER" id="PTHR32322">
    <property type="entry name" value="INNER MEMBRANE TRANSPORTER"/>
    <property type="match status" value="1"/>
</dbReference>
<feature type="transmembrane region" description="Helical" evidence="6">
    <location>
        <begin position="33"/>
        <end position="51"/>
    </location>
</feature>
<keyword evidence="9" id="KW-1185">Reference proteome</keyword>
<reference evidence="8 9" key="1">
    <citation type="submission" date="2019-07" db="EMBL/GenBank/DDBJ databases">
        <title>Shewanella sp. YLB-06 whole genomic sequence.</title>
        <authorList>
            <person name="Yu L."/>
        </authorList>
    </citation>
    <scope>NUCLEOTIDE SEQUENCE [LARGE SCALE GENOMIC DNA]</scope>
    <source>
        <strain evidence="8 9">YLB-06</strain>
    </source>
</reference>
<dbReference type="InterPro" id="IPR050638">
    <property type="entry name" value="AA-Vitamin_Transporters"/>
</dbReference>
<evidence type="ECO:0000256" key="3">
    <source>
        <dbReference type="ARBA" id="ARBA00022692"/>
    </source>
</evidence>
<feature type="domain" description="EamA" evidence="7">
    <location>
        <begin position="3"/>
        <end position="134"/>
    </location>
</feature>
<proteinExistence type="inferred from homology"/>
<dbReference type="SUPFAM" id="SSF103481">
    <property type="entry name" value="Multidrug resistance efflux transporter EmrE"/>
    <property type="match status" value="2"/>
</dbReference>
<comment type="similarity">
    <text evidence="2">Belongs to the EamA transporter family.</text>
</comment>
<feature type="transmembrane region" description="Helical" evidence="6">
    <location>
        <begin position="87"/>
        <end position="105"/>
    </location>
</feature>
<feature type="domain" description="EamA" evidence="7">
    <location>
        <begin position="149"/>
        <end position="283"/>
    </location>
</feature>
<evidence type="ECO:0000256" key="5">
    <source>
        <dbReference type="ARBA" id="ARBA00023136"/>
    </source>
</evidence>
<gene>
    <name evidence="8" type="ORF">FM037_15815</name>
</gene>
<protein>
    <submittedName>
        <fullName evidence="8">DMT family transporter</fullName>
    </submittedName>
</protein>
<feature type="transmembrane region" description="Helical" evidence="6">
    <location>
        <begin position="147"/>
        <end position="169"/>
    </location>
</feature>
<comment type="subcellular location">
    <subcellularLocation>
        <location evidence="1">Membrane</location>
        <topology evidence="1">Multi-pass membrane protein</topology>
    </subcellularLocation>
</comment>
<dbReference type="RefSeq" id="WP_144048989.1">
    <property type="nucleotide sequence ID" value="NZ_CP041614.1"/>
</dbReference>
<evidence type="ECO:0000256" key="1">
    <source>
        <dbReference type="ARBA" id="ARBA00004141"/>
    </source>
</evidence>
<feature type="transmembrane region" description="Helical" evidence="6">
    <location>
        <begin position="181"/>
        <end position="203"/>
    </location>
</feature>
<evidence type="ECO:0000256" key="4">
    <source>
        <dbReference type="ARBA" id="ARBA00022989"/>
    </source>
</evidence>
<dbReference type="PANTHER" id="PTHR32322:SF2">
    <property type="entry name" value="EAMA DOMAIN-CONTAINING PROTEIN"/>
    <property type="match status" value="1"/>
</dbReference>
<keyword evidence="4 6" id="KW-1133">Transmembrane helix</keyword>
<accession>A0ABX5X8J6</accession>
<keyword evidence="5 6" id="KW-0472">Membrane</keyword>
<evidence type="ECO:0000313" key="8">
    <source>
        <dbReference type="EMBL" id="QDO86707.1"/>
    </source>
</evidence>
<dbReference type="Pfam" id="PF00892">
    <property type="entry name" value="EamA"/>
    <property type="match status" value="2"/>
</dbReference>
<keyword evidence="3 6" id="KW-0812">Transmembrane</keyword>
<dbReference type="InterPro" id="IPR037185">
    <property type="entry name" value="EmrE-like"/>
</dbReference>
<dbReference type="Proteomes" id="UP000315947">
    <property type="component" value="Chromosome"/>
</dbReference>
<sequence>MTALLYLLMIFVWGFSWIAITSQQGDVPTEVSILYRFAIAASLMFIIGVMFKKLQPTSARHHLFFALQGVCLFCANFLAFYQSTHYIASGLTAVVMATAPIFNAIHGKWIYGIETKGNFWLGVSVGLAGICLLFGHDLLGANWSIEVLYGLMYALMGTWCFSMGNMISIQNKRNQIQAYTATSYAMVYGCIALLGIILFKGISFDIDMRLEYLTGLAYLAVPASVIGFTVYLNLVDRLGANQAAYLMLITPIVALAVSSLFEDYHWSVYSTLGLSLVISGNLLAQMKPGTLTQAYNKLKTAINKQESGLKSR</sequence>
<dbReference type="InterPro" id="IPR000620">
    <property type="entry name" value="EamA_dom"/>
</dbReference>
<evidence type="ECO:0000259" key="7">
    <source>
        <dbReference type="Pfam" id="PF00892"/>
    </source>
</evidence>
<organism evidence="8 9">
    <name type="scientific">Shewanella psychropiezotolerans</name>
    <dbReference type="NCBI Taxonomy" id="2593655"/>
    <lineage>
        <taxon>Bacteria</taxon>
        <taxon>Pseudomonadati</taxon>
        <taxon>Pseudomonadota</taxon>
        <taxon>Gammaproteobacteria</taxon>
        <taxon>Alteromonadales</taxon>
        <taxon>Shewanellaceae</taxon>
        <taxon>Shewanella</taxon>
    </lineage>
</organism>